<name>A0A7W9IBA3_9ACTN</name>
<proteinExistence type="predicted"/>
<accession>A0A7W9IBA3</accession>
<gene>
    <name evidence="1" type="ORF">F4562_000045</name>
</gene>
<dbReference type="RefSeq" id="WP_184548417.1">
    <property type="nucleotide sequence ID" value="NZ_JACHMP010000001.1"/>
</dbReference>
<dbReference type="AlphaFoldDB" id="A0A7W9IBA3"/>
<evidence type="ECO:0000313" key="2">
    <source>
        <dbReference type="Proteomes" id="UP000540685"/>
    </source>
</evidence>
<dbReference type="EMBL" id="JACHMP010000001">
    <property type="protein sequence ID" value="MBB5816983.1"/>
    <property type="molecule type" value="Genomic_DNA"/>
</dbReference>
<sequence>MPMFPPQTAPVRRPDPLPPYTTIGLHPPTAEHLDRVRVHLTYSANVNDPAAYTLPGYEQAKLSAR</sequence>
<protein>
    <submittedName>
        <fullName evidence="1">Cyanobactin biosynthesis protein (PatB/AcyB/McaB family)</fullName>
    </submittedName>
</protein>
<dbReference type="Proteomes" id="UP000540685">
    <property type="component" value="Unassembled WGS sequence"/>
</dbReference>
<reference evidence="1 2" key="1">
    <citation type="submission" date="2020-08" db="EMBL/GenBank/DDBJ databases">
        <title>Sequencing the genomes of 1000 actinobacteria strains.</title>
        <authorList>
            <person name="Klenk H.-P."/>
        </authorList>
    </citation>
    <scope>NUCLEOTIDE SEQUENCE [LARGE SCALE GENOMIC DNA]</scope>
    <source>
        <strain evidence="1 2">DSM 46887</strain>
    </source>
</reference>
<keyword evidence="2" id="KW-1185">Reference proteome</keyword>
<organism evidence="1 2">
    <name type="scientific">Streptosporangium becharense</name>
    <dbReference type="NCBI Taxonomy" id="1816182"/>
    <lineage>
        <taxon>Bacteria</taxon>
        <taxon>Bacillati</taxon>
        <taxon>Actinomycetota</taxon>
        <taxon>Actinomycetes</taxon>
        <taxon>Streptosporangiales</taxon>
        <taxon>Streptosporangiaceae</taxon>
        <taxon>Streptosporangium</taxon>
    </lineage>
</organism>
<comment type="caution">
    <text evidence="1">The sequence shown here is derived from an EMBL/GenBank/DDBJ whole genome shotgun (WGS) entry which is preliminary data.</text>
</comment>
<evidence type="ECO:0000313" key="1">
    <source>
        <dbReference type="EMBL" id="MBB5816983.1"/>
    </source>
</evidence>